<gene>
    <name evidence="3" type="ORF">AKJ09_02102</name>
</gene>
<dbReference type="Gene3D" id="3.30.450.20">
    <property type="entry name" value="PAS domain"/>
    <property type="match status" value="1"/>
</dbReference>
<proteinExistence type="predicted"/>
<dbReference type="KEGG" id="llu:AKJ09_02102"/>
<dbReference type="Gene3D" id="3.30.750.24">
    <property type="entry name" value="STAS domain"/>
    <property type="match status" value="1"/>
</dbReference>
<dbReference type="InterPro" id="IPR051932">
    <property type="entry name" value="Bact_StressResp_Reg"/>
</dbReference>
<sequence length="269" mass="29587">MSSTPSEAFFSDAEHFRVLFEQSPVGVVTVGNDFLIRDCNVAFASFVGSTRERLHRFDVRKIKDKRIAPSIARALENGETTTYRGPYDATTADAHVVIDMKCMPLRDVNGVQQGILSVWSDASESAKAERDLRDQLAVVERQSATIRELGTPILKIWDRVVCMPIMGAVDTSRAAQMTETLLQAIIAERARFAVVDLTGVDALDTGTAQHLMQLFRSVELIGSEAVVCGIQPAVAQTVTMLDVDMGSVHTVRTMYEALKYCLRTSAGER</sequence>
<dbReference type="InterPro" id="IPR002645">
    <property type="entry name" value="STAS_dom"/>
</dbReference>
<dbReference type="InterPro" id="IPR035965">
    <property type="entry name" value="PAS-like_dom_sf"/>
</dbReference>
<dbReference type="InterPro" id="IPR000014">
    <property type="entry name" value="PAS"/>
</dbReference>
<evidence type="ECO:0000313" key="3">
    <source>
        <dbReference type="EMBL" id="AKU95438.1"/>
    </source>
</evidence>
<keyword evidence="1" id="KW-0597">Phosphoprotein</keyword>
<evidence type="ECO:0000256" key="1">
    <source>
        <dbReference type="ARBA" id="ARBA00022553"/>
    </source>
</evidence>
<dbReference type="CDD" id="cd07041">
    <property type="entry name" value="STAS_RsbR_RsbS_like"/>
    <property type="match status" value="1"/>
</dbReference>
<dbReference type="PANTHER" id="PTHR33745">
    <property type="entry name" value="RSBT ANTAGONIST PROTEIN RSBS-RELATED"/>
    <property type="match status" value="1"/>
</dbReference>
<accession>A0A0K1PPI5</accession>
<dbReference type="OrthoDB" id="9810730at2"/>
<dbReference type="Pfam" id="PF08448">
    <property type="entry name" value="PAS_4"/>
    <property type="match status" value="1"/>
</dbReference>
<protein>
    <submittedName>
        <fullName evidence="3">Sulfate transporter/antisigma-factor antagonist STAS</fullName>
    </submittedName>
</protein>
<dbReference type="AlphaFoldDB" id="A0A0K1PPI5"/>
<dbReference type="STRING" id="1391654.AKJ09_02102"/>
<evidence type="ECO:0000259" key="2">
    <source>
        <dbReference type="PROSITE" id="PS50801"/>
    </source>
</evidence>
<reference evidence="3 4" key="1">
    <citation type="submission" date="2015-08" db="EMBL/GenBank/DDBJ databases">
        <authorList>
            <person name="Babu N.S."/>
            <person name="Beckwith C.J."/>
            <person name="Beseler K.G."/>
            <person name="Brison A."/>
            <person name="Carone J.V."/>
            <person name="Caskin T.P."/>
            <person name="Diamond M."/>
            <person name="Durham M.E."/>
            <person name="Foxe J.M."/>
            <person name="Go M."/>
            <person name="Henderson B.A."/>
            <person name="Jones I.B."/>
            <person name="McGettigan J.A."/>
            <person name="Micheletti S.J."/>
            <person name="Nasrallah M.E."/>
            <person name="Ortiz D."/>
            <person name="Piller C.R."/>
            <person name="Privatt S.R."/>
            <person name="Schneider S.L."/>
            <person name="Sharp S."/>
            <person name="Smith T.C."/>
            <person name="Stanton J.D."/>
            <person name="Ullery H.E."/>
            <person name="Wilson R.J."/>
            <person name="Serrano M.G."/>
            <person name="Buck G."/>
            <person name="Lee V."/>
            <person name="Wang Y."/>
            <person name="Carvalho R."/>
            <person name="Voegtly L."/>
            <person name="Shi R."/>
            <person name="Duckworth R."/>
            <person name="Johnson A."/>
            <person name="Loviza R."/>
            <person name="Walstead R."/>
            <person name="Shah Z."/>
            <person name="Kiflezghi M."/>
            <person name="Wade K."/>
            <person name="Ball S.L."/>
            <person name="Bradley K.W."/>
            <person name="Asai D.J."/>
            <person name="Bowman C.A."/>
            <person name="Russell D.A."/>
            <person name="Pope W.H."/>
            <person name="Jacobs-Sera D."/>
            <person name="Hendrix R.W."/>
            <person name="Hatfull G.F."/>
        </authorList>
    </citation>
    <scope>NUCLEOTIDE SEQUENCE [LARGE SCALE GENOMIC DNA]</scope>
    <source>
        <strain evidence="3 4">DSM 27648</strain>
    </source>
</reference>
<dbReference type="SUPFAM" id="SSF55785">
    <property type="entry name" value="PYP-like sensor domain (PAS domain)"/>
    <property type="match status" value="1"/>
</dbReference>
<dbReference type="NCBIfam" id="TIGR00229">
    <property type="entry name" value="sensory_box"/>
    <property type="match status" value="1"/>
</dbReference>
<dbReference type="InterPro" id="IPR036513">
    <property type="entry name" value="STAS_dom_sf"/>
</dbReference>
<feature type="domain" description="STAS" evidence="2">
    <location>
        <begin position="150"/>
        <end position="261"/>
    </location>
</feature>
<dbReference type="Pfam" id="PF01740">
    <property type="entry name" value="STAS"/>
    <property type="match status" value="1"/>
</dbReference>
<dbReference type="PANTHER" id="PTHR33745:SF3">
    <property type="entry name" value="RSBT CO-ANTAGONIST PROTEIN RSBRC"/>
    <property type="match status" value="1"/>
</dbReference>
<dbReference type="EMBL" id="CP012333">
    <property type="protein sequence ID" value="AKU95438.1"/>
    <property type="molecule type" value="Genomic_DNA"/>
</dbReference>
<keyword evidence="4" id="KW-1185">Reference proteome</keyword>
<dbReference type="RefSeq" id="WP_146646888.1">
    <property type="nucleotide sequence ID" value="NZ_CP012333.1"/>
</dbReference>
<name>A0A0K1PPI5_9BACT</name>
<dbReference type="PROSITE" id="PS50801">
    <property type="entry name" value="STAS"/>
    <property type="match status" value="1"/>
</dbReference>
<organism evidence="3 4">
    <name type="scientific">Labilithrix luteola</name>
    <dbReference type="NCBI Taxonomy" id="1391654"/>
    <lineage>
        <taxon>Bacteria</taxon>
        <taxon>Pseudomonadati</taxon>
        <taxon>Myxococcota</taxon>
        <taxon>Polyangia</taxon>
        <taxon>Polyangiales</taxon>
        <taxon>Labilitrichaceae</taxon>
        <taxon>Labilithrix</taxon>
    </lineage>
</organism>
<evidence type="ECO:0000313" key="4">
    <source>
        <dbReference type="Proteomes" id="UP000064967"/>
    </source>
</evidence>
<dbReference type="Proteomes" id="UP000064967">
    <property type="component" value="Chromosome"/>
</dbReference>
<dbReference type="SUPFAM" id="SSF52091">
    <property type="entry name" value="SpoIIaa-like"/>
    <property type="match status" value="1"/>
</dbReference>
<dbReference type="InterPro" id="IPR013656">
    <property type="entry name" value="PAS_4"/>
</dbReference>